<keyword evidence="2" id="KW-0349">Heme</keyword>
<dbReference type="PRINTS" id="PR00458">
    <property type="entry name" value="PEROXIDASE"/>
</dbReference>
<comment type="caution">
    <text evidence="9">The sequence shown here is derived from an EMBL/GenBank/DDBJ whole genome shotgun (WGS) entry which is preliminary data.</text>
</comment>
<keyword evidence="5" id="KW-0408">Iron</keyword>
<dbReference type="Gene3D" id="1.10.520.10">
    <property type="match status" value="1"/>
</dbReference>
<dbReference type="Pfam" id="PF00141">
    <property type="entry name" value="peroxidase"/>
    <property type="match status" value="1"/>
</dbReference>
<evidence type="ECO:0000313" key="9">
    <source>
        <dbReference type="EMBL" id="KAK9902886.1"/>
    </source>
</evidence>
<proteinExistence type="inferred from homology"/>
<comment type="similarity">
    <text evidence="6">Belongs to the peroxidase family.</text>
</comment>
<sequence>MAAGGPKVNAAYRDAVNKASLDVKELIKKEKCIPMLIRLAFNDALTYDAPTNTSGANGSIRIKKELTHEGNKGLQHAVDLLKPIKEKYPNLTYADFFQLAGMLAVEAAGGPVIPFTPGRKDSWSFPPPGRLPDPTVAENATGQLRAVAERLGLPLRQFVALMGAHKLGRWWRDVQPPYFHQFYAPGPLKFDNSYFKELVSGKLPKDGYLLGDLEIRQIIETYAEDEAIFTADYVVAHEALSLLGTKLPPAREAAAAAAAAAASADGQSLQLPLGAQAAIGVAAVVIGAVVIGGWYWRRRRRLQGPAL</sequence>
<evidence type="ECO:0000256" key="5">
    <source>
        <dbReference type="ARBA" id="ARBA00023004"/>
    </source>
</evidence>
<dbReference type="PROSITE" id="PS50873">
    <property type="entry name" value="PEROXIDASE_4"/>
    <property type="match status" value="1"/>
</dbReference>
<dbReference type="SUPFAM" id="SSF48113">
    <property type="entry name" value="Heme-dependent peroxidases"/>
    <property type="match status" value="1"/>
</dbReference>
<protein>
    <recommendedName>
        <fullName evidence="8">Plant heme peroxidase family profile domain-containing protein</fullName>
    </recommendedName>
</protein>
<dbReference type="Gene3D" id="1.10.420.10">
    <property type="entry name" value="Peroxidase, domain 2"/>
    <property type="match status" value="1"/>
</dbReference>
<keyword evidence="4" id="KW-0560">Oxidoreductase</keyword>
<evidence type="ECO:0000256" key="2">
    <source>
        <dbReference type="ARBA" id="ARBA00022617"/>
    </source>
</evidence>
<name>A0ABR2YDL9_9CHLO</name>
<dbReference type="PANTHER" id="PTHR31356">
    <property type="entry name" value="THYLAKOID LUMENAL 29 KDA PROTEIN, CHLOROPLASTIC-RELATED"/>
    <property type="match status" value="1"/>
</dbReference>
<keyword evidence="3" id="KW-0479">Metal-binding</keyword>
<dbReference type="InterPro" id="IPR044831">
    <property type="entry name" value="Ccp1-like"/>
</dbReference>
<evidence type="ECO:0000313" key="10">
    <source>
        <dbReference type="Proteomes" id="UP001491310"/>
    </source>
</evidence>
<feature type="domain" description="Plant heme peroxidase family profile" evidence="8">
    <location>
        <begin position="34"/>
        <end position="258"/>
    </location>
</feature>
<evidence type="ECO:0000259" key="8">
    <source>
        <dbReference type="PROSITE" id="PS50873"/>
    </source>
</evidence>
<keyword evidence="7" id="KW-0812">Transmembrane</keyword>
<dbReference type="InterPro" id="IPR010255">
    <property type="entry name" value="Haem_peroxidase_sf"/>
</dbReference>
<dbReference type="EMBL" id="JALJOT010000015">
    <property type="protein sequence ID" value="KAK9902886.1"/>
    <property type="molecule type" value="Genomic_DNA"/>
</dbReference>
<evidence type="ECO:0000256" key="4">
    <source>
        <dbReference type="ARBA" id="ARBA00023002"/>
    </source>
</evidence>
<keyword evidence="7" id="KW-0472">Membrane</keyword>
<evidence type="ECO:0000256" key="3">
    <source>
        <dbReference type="ARBA" id="ARBA00022723"/>
    </source>
</evidence>
<dbReference type="InterPro" id="IPR002207">
    <property type="entry name" value="Peroxidase_I"/>
</dbReference>
<organism evidence="9 10">
    <name type="scientific">Coccomyxa subellipsoidea</name>
    <dbReference type="NCBI Taxonomy" id="248742"/>
    <lineage>
        <taxon>Eukaryota</taxon>
        <taxon>Viridiplantae</taxon>
        <taxon>Chlorophyta</taxon>
        <taxon>core chlorophytes</taxon>
        <taxon>Trebouxiophyceae</taxon>
        <taxon>Trebouxiophyceae incertae sedis</taxon>
        <taxon>Coccomyxaceae</taxon>
        <taxon>Coccomyxa</taxon>
    </lineage>
</organism>
<evidence type="ECO:0000256" key="1">
    <source>
        <dbReference type="ARBA" id="ARBA00022559"/>
    </source>
</evidence>
<keyword evidence="10" id="KW-1185">Reference proteome</keyword>
<evidence type="ECO:0000256" key="7">
    <source>
        <dbReference type="SAM" id="Phobius"/>
    </source>
</evidence>
<accession>A0ABR2YDL9</accession>
<keyword evidence="7" id="KW-1133">Transmembrane helix</keyword>
<dbReference type="InterPro" id="IPR002016">
    <property type="entry name" value="Haem_peroxidase"/>
</dbReference>
<evidence type="ECO:0000256" key="6">
    <source>
        <dbReference type="RuleBase" id="RU004241"/>
    </source>
</evidence>
<feature type="transmembrane region" description="Helical" evidence="7">
    <location>
        <begin position="277"/>
        <end position="296"/>
    </location>
</feature>
<reference evidence="9 10" key="1">
    <citation type="journal article" date="2024" name="Nat. Commun.">
        <title>Phylogenomics reveals the evolutionary origins of lichenization in chlorophyte algae.</title>
        <authorList>
            <person name="Puginier C."/>
            <person name="Libourel C."/>
            <person name="Otte J."/>
            <person name="Skaloud P."/>
            <person name="Haon M."/>
            <person name="Grisel S."/>
            <person name="Petersen M."/>
            <person name="Berrin J.G."/>
            <person name="Delaux P.M."/>
            <person name="Dal Grande F."/>
            <person name="Keller J."/>
        </authorList>
    </citation>
    <scope>NUCLEOTIDE SEQUENCE [LARGE SCALE GENOMIC DNA]</scope>
    <source>
        <strain evidence="9 10">SAG 216-7</strain>
    </source>
</reference>
<dbReference type="PRINTS" id="PR00459">
    <property type="entry name" value="ASPEROXIDASE"/>
</dbReference>
<dbReference type="Proteomes" id="UP001491310">
    <property type="component" value="Unassembled WGS sequence"/>
</dbReference>
<gene>
    <name evidence="9" type="ORF">WJX75_009798</name>
</gene>
<keyword evidence="1" id="KW-0575">Peroxidase</keyword>
<dbReference type="PANTHER" id="PTHR31356:SF36">
    <property type="entry name" value="L-ASCORBATE PEROXIDASE 3"/>
    <property type="match status" value="1"/>
</dbReference>